<evidence type="ECO:0000256" key="4">
    <source>
        <dbReference type="ARBA" id="ARBA00023125"/>
    </source>
</evidence>
<evidence type="ECO:0000256" key="1">
    <source>
        <dbReference type="ARBA" id="ARBA00022723"/>
    </source>
</evidence>
<sequence length="538" mass="60658">MSPPSPNNVGALVKPNGRLGSKKSKTGCLTCKARKVKCDEAKPVCKRCVAADRVCQGYDDVFVSTQISSAEYARNRINGLLGLQTPPRTPSPVHGDARALQYYRVKVANILGGAVDTEFWTTSVLQLSEAEPAIQQALFAVSDLWEVQETQDFHDSSYAQRRHFERYSKALTATAERVAQPRADTVALATCVLFLCLHCLRGDKEETHKLLQTGAAVMQKVLRELYEPSATTQNEAAKIFLPIFERMLVLLRLFGQRLPHFRSPDTILYNNISANFSQFEDLDEARGALYWLVAESHELIVKTRLYRFSPDVNDLDEPTVQECFQKQGVQLAAYAAWLEAFDHLCTTSRFASGMDDYYKANLLLTHTVTVAWLSTCMDRDEGAWNKHTNSFRIAVREAEKIVSRDKGNTPMFTFEMGVIPPLYLTVLKCRDPYLRWQAISILERAPAREGLWSRTEALRVCRRVVQLESGTGQMIPGGIRFQGGSIVDARTLVTTEQGTRVTFAAKLNGHQELWREWDELIPLEEDVGQAIQYSLQHQ</sequence>
<evidence type="ECO:0000256" key="2">
    <source>
        <dbReference type="ARBA" id="ARBA00022833"/>
    </source>
</evidence>
<dbReference type="EMBL" id="JAKLMC020000019">
    <property type="protein sequence ID" value="KAK5951664.1"/>
    <property type="molecule type" value="Genomic_DNA"/>
</dbReference>
<accession>A0AAN8I4G1</accession>
<evidence type="ECO:0000256" key="6">
    <source>
        <dbReference type="ARBA" id="ARBA00023242"/>
    </source>
</evidence>
<evidence type="ECO:0000313" key="8">
    <source>
        <dbReference type="EMBL" id="KAK5951664.1"/>
    </source>
</evidence>
<dbReference type="PROSITE" id="PS50048">
    <property type="entry name" value="ZN2_CY6_FUNGAL_2"/>
    <property type="match status" value="1"/>
</dbReference>
<comment type="caution">
    <text evidence="8">The sequence shown here is derived from an EMBL/GenBank/DDBJ whole genome shotgun (WGS) entry which is preliminary data.</text>
</comment>
<protein>
    <recommendedName>
        <fullName evidence="7">Zn(2)-C6 fungal-type domain-containing protein</fullName>
    </recommendedName>
</protein>
<keyword evidence="5" id="KW-0804">Transcription</keyword>
<dbReference type="InterPro" id="IPR036864">
    <property type="entry name" value="Zn2-C6_fun-type_DNA-bd_sf"/>
</dbReference>
<keyword evidence="9" id="KW-1185">Reference proteome</keyword>
<organism evidence="8 9">
    <name type="scientific">Knufia fluminis</name>
    <dbReference type="NCBI Taxonomy" id="191047"/>
    <lineage>
        <taxon>Eukaryota</taxon>
        <taxon>Fungi</taxon>
        <taxon>Dikarya</taxon>
        <taxon>Ascomycota</taxon>
        <taxon>Pezizomycotina</taxon>
        <taxon>Eurotiomycetes</taxon>
        <taxon>Chaetothyriomycetidae</taxon>
        <taxon>Chaetothyriales</taxon>
        <taxon>Trichomeriaceae</taxon>
        <taxon>Knufia</taxon>
    </lineage>
</organism>
<dbReference type="Gene3D" id="4.10.240.10">
    <property type="entry name" value="Zn(2)-C6 fungal-type DNA-binding domain"/>
    <property type="match status" value="1"/>
</dbReference>
<dbReference type="SMART" id="SM00066">
    <property type="entry name" value="GAL4"/>
    <property type="match status" value="1"/>
</dbReference>
<evidence type="ECO:0000259" key="7">
    <source>
        <dbReference type="PROSITE" id="PS50048"/>
    </source>
</evidence>
<evidence type="ECO:0000256" key="5">
    <source>
        <dbReference type="ARBA" id="ARBA00023163"/>
    </source>
</evidence>
<dbReference type="PANTHER" id="PTHR36206">
    <property type="entry name" value="ASPERCRYPTIN BIOSYNTHESIS CLUSTER-SPECIFIC TRANSCRIPTION REGULATOR ATNN-RELATED"/>
    <property type="match status" value="1"/>
</dbReference>
<keyword evidence="2" id="KW-0862">Zinc</keyword>
<proteinExistence type="predicted"/>
<keyword evidence="1" id="KW-0479">Metal-binding</keyword>
<dbReference type="GO" id="GO:0003677">
    <property type="term" value="F:DNA binding"/>
    <property type="evidence" value="ECO:0007669"/>
    <property type="project" value="UniProtKB-KW"/>
</dbReference>
<evidence type="ECO:0000256" key="3">
    <source>
        <dbReference type="ARBA" id="ARBA00023015"/>
    </source>
</evidence>
<dbReference type="InterPro" id="IPR001138">
    <property type="entry name" value="Zn2Cys6_DnaBD"/>
</dbReference>
<feature type="domain" description="Zn(2)-C6 fungal-type" evidence="7">
    <location>
        <begin position="27"/>
        <end position="55"/>
    </location>
</feature>
<dbReference type="Pfam" id="PF00172">
    <property type="entry name" value="Zn_clus"/>
    <property type="match status" value="1"/>
</dbReference>
<name>A0AAN8I4G1_9EURO</name>
<dbReference type="InterPro" id="IPR052360">
    <property type="entry name" value="Transcr_Regulatory_Proteins"/>
</dbReference>
<keyword evidence="4" id="KW-0238">DNA-binding</keyword>
<evidence type="ECO:0000313" key="9">
    <source>
        <dbReference type="Proteomes" id="UP001316803"/>
    </source>
</evidence>
<keyword evidence="6" id="KW-0539">Nucleus</keyword>
<dbReference type="GO" id="GO:0000981">
    <property type="term" value="F:DNA-binding transcription factor activity, RNA polymerase II-specific"/>
    <property type="evidence" value="ECO:0007669"/>
    <property type="project" value="InterPro"/>
</dbReference>
<dbReference type="InterPro" id="IPR021858">
    <property type="entry name" value="Fun_TF"/>
</dbReference>
<dbReference type="PROSITE" id="PS00463">
    <property type="entry name" value="ZN2_CY6_FUNGAL_1"/>
    <property type="match status" value="1"/>
</dbReference>
<dbReference type="GO" id="GO:0008270">
    <property type="term" value="F:zinc ion binding"/>
    <property type="evidence" value="ECO:0007669"/>
    <property type="project" value="InterPro"/>
</dbReference>
<gene>
    <name evidence="8" type="ORF">OHC33_007343</name>
</gene>
<keyword evidence="3" id="KW-0805">Transcription regulation</keyword>
<dbReference type="Pfam" id="PF11951">
    <property type="entry name" value="Fungal_trans_2"/>
    <property type="match status" value="1"/>
</dbReference>
<reference evidence="8 9" key="1">
    <citation type="submission" date="2022-12" db="EMBL/GenBank/DDBJ databases">
        <title>Genomic features and morphological characterization of a novel Knufia sp. strain isolated from spacecraft assembly facility.</title>
        <authorList>
            <person name="Teixeira M."/>
            <person name="Chander A.M."/>
            <person name="Stajich J.E."/>
            <person name="Venkateswaran K."/>
        </authorList>
    </citation>
    <scope>NUCLEOTIDE SEQUENCE [LARGE SCALE GENOMIC DNA]</scope>
    <source>
        <strain evidence="8 9">FJI-L2-BK-P2</strain>
    </source>
</reference>
<dbReference type="CDD" id="cd00067">
    <property type="entry name" value="GAL4"/>
    <property type="match status" value="1"/>
</dbReference>
<dbReference type="SUPFAM" id="SSF57701">
    <property type="entry name" value="Zn2/Cys6 DNA-binding domain"/>
    <property type="match status" value="1"/>
</dbReference>
<dbReference type="Proteomes" id="UP001316803">
    <property type="component" value="Unassembled WGS sequence"/>
</dbReference>
<dbReference type="AlphaFoldDB" id="A0AAN8I4G1"/>
<dbReference type="PANTHER" id="PTHR36206:SF12">
    <property type="entry name" value="ASPERCRYPTIN BIOSYNTHESIS CLUSTER-SPECIFIC TRANSCRIPTION REGULATOR ATNN-RELATED"/>
    <property type="match status" value="1"/>
</dbReference>